<sequence>MNWYGLMITAGIVMGTWVAGRMARKKDVWEALPWVVIPGVIGARLYHVIDWWWYYGDHLALAPAVWTGGLGIFGGIGGGIVGLWLFCRKNKQDFLGWLDVVAVGLPLGQAIGRWGNWFNQELYGKQTNLPWGVYIEKEAGYFHPLFLYESIWNLLVFGIVWRFASWRKWAKGDLFAIYLSLYGLGRFGLEWLRLESWPVNKIVSLSLVVLSWVYIWTRHRRNLSFS</sequence>
<evidence type="ECO:0000313" key="9">
    <source>
        <dbReference type="Proteomes" id="UP000177324"/>
    </source>
</evidence>
<gene>
    <name evidence="7" type="primary">lgt</name>
    <name evidence="8" type="ORF">A2784_04980</name>
</gene>
<dbReference type="EMBL" id="MHCH01000010">
    <property type="protein sequence ID" value="OGY18036.1"/>
    <property type="molecule type" value="Genomic_DNA"/>
</dbReference>
<evidence type="ECO:0000313" key="8">
    <source>
        <dbReference type="EMBL" id="OGY18036.1"/>
    </source>
</evidence>
<name>A0A1G1VRL6_9BACT</name>
<dbReference type="GO" id="GO:0008961">
    <property type="term" value="F:phosphatidylglycerol-prolipoprotein diacylglyceryl transferase activity"/>
    <property type="evidence" value="ECO:0007669"/>
    <property type="project" value="UniProtKB-UniRule"/>
</dbReference>
<dbReference type="Proteomes" id="UP000177324">
    <property type="component" value="Unassembled WGS sequence"/>
</dbReference>
<proteinExistence type="inferred from homology"/>
<keyword evidence="4 7" id="KW-0812">Transmembrane</keyword>
<organism evidence="8 9">
    <name type="scientific">Candidatus Chisholmbacteria bacterium RIFCSPHIGHO2_01_FULL_48_12</name>
    <dbReference type="NCBI Taxonomy" id="1797589"/>
    <lineage>
        <taxon>Bacteria</taxon>
        <taxon>Candidatus Chisholmiibacteriota</taxon>
    </lineage>
</organism>
<evidence type="ECO:0000256" key="2">
    <source>
        <dbReference type="ARBA" id="ARBA00022475"/>
    </source>
</evidence>
<feature type="transmembrane region" description="Helical" evidence="7">
    <location>
        <begin position="66"/>
        <end position="87"/>
    </location>
</feature>
<dbReference type="NCBIfam" id="TIGR00544">
    <property type="entry name" value="lgt"/>
    <property type="match status" value="1"/>
</dbReference>
<evidence type="ECO:0000256" key="1">
    <source>
        <dbReference type="ARBA" id="ARBA00007150"/>
    </source>
</evidence>
<keyword evidence="3 7" id="KW-0808">Transferase</keyword>
<comment type="pathway">
    <text evidence="7">Protein modification; lipoprotein biosynthesis (diacylglyceryl transfer).</text>
</comment>
<dbReference type="Pfam" id="PF01790">
    <property type="entry name" value="LGT"/>
    <property type="match status" value="1"/>
</dbReference>
<dbReference type="PANTHER" id="PTHR30589:SF0">
    <property type="entry name" value="PHOSPHATIDYLGLYCEROL--PROLIPOPROTEIN DIACYLGLYCERYL TRANSFERASE"/>
    <property type="match status" value="1"/>
</dbReference>
<evidence type="ECO:0000256" key="7">
    <source>
        <dbReference type="HAMAP-Rule" id="MF_01147"/>
    </source>
</evidence>
<dbReference type="PANTHER" id="PTHR30589">
    <property type="entry name" value="PROLIPOPROTEIN DIACYLGLYCERYL TRANSFERASE"/>
    <property type="match status" value="1"/>
</dbReference>
<feature type="transmembrane region" description="Helical" evidence="7">
    <location>
        <begin position="6"/>
        <end position="23"/>
    </location>
</feature>
<comment type="subcellular location">
    <subcellularLocation>
        <location evidence="7">Cell membrane</location>
        <topology evidence="7">Multi-pass membrane protein</topology>
    </subcellularLocation>
</comment>
<evidence type="ECO:0000256" key="3">
    <source>
        <dbReference type="ARBA" id="ARBA00022679"/>
    </source>
</evidence>
<accession>A0A1G1VRL6</accession>
<feature type="transmembrane region" description="Helical" evidence="7">
    <location>
        <begin position="198"/>
        <end position="217"/>
    </location>
</feature>
<evidence type="ECO:0000256" key="5">
    <source>
        <dbReference type="ARBA" id="ARBA00022989"/>
    </source>
</evidence>
<dbReference type="InterPro" id="IPR001640">
    <property type="entry name" value="Lgt"/>
</dbReference>
<dbReference type="AlphaFoldDB" id="A0A1G1VRL6"/>
<reference evidence="8 9" key="1">
    <citation type="journal article" date="2016" name="Nat. Commun.">
        <title>Thousands of microbial genomes shed light on interconnected biogeochemical processes in an aquifer system.</title>
        <authorList>
            <person name="Anantharaman K."/>
            <person name="Brown C.T."/>
            <person name="Hug L.A."/>
            <person name="Sharon I."/>
            <person name="Castelle C.J."/>
            <person name="Probst A.J."/>
            <person name="Thomas B.C."/>
            <person name="Singh A."/>
            <person name="Wilkins M.J."/>
            <person name="Karaoz U."/>
            <person name="Brodie E.L."/>
            <person name="Williams K.H."/>
            <person name="Hubbard S.S."/>
            <person name="Banfield J.F."/>
        </authorList>
    </citation>
    <scope>NUCLEOTIDE SEQUENCE [LARGE SCALE GENOMIC DNA]</scope>
</reference>
<dbReference type="PROSITE" id="PS01311">
    <property type="entry name" value="LGT"/>
    <property type="match status" value="1"/>
</dbReference>
<feature type="transmembrane region" description="Helical" evidence="7">
    <location>
        <begin position="145"/>
        <end position="163"/>
    </location>
</feature>
<protein>
    <recommendedName>
        <fullName evidence="7">Phosphatidylglycerol--prolipoprotein diacylglyceryl transferase</fullName>
        <ecNumber evidence="7">2.5.1.145</ecNumber>
    </recommendedName>
</protein>
<feature type="transmembrane region" description="Helical" evidence="7">
    <location>
        <begin position="35"/>
        <end position="54"/>
    </location>
</feature>
<keyword evidence="6 7" id="KW-0472">Membrane</keyword>
<dbReference type="GO" id="GO:0042158">
    <property type="term" value="P:lipoprotein biosynthetic process"/>
    <property type="evidence" value="ECO:0007669"/>
    <property type="project" value="UniProtKB-UniRule"/>
</dbReference>
<dbReference type="UniPathway" id="UPA00664"/>
<dbReference type="STRING" id="1797589.A2784_04980"/>
<comment type="function">
    <text evidence="7">Catalyzes the transfer of the diacylglyceryl group from phosphatidylglycerol to the sulfhydryl group of the N-terminal cysteine of a prolipoprotein, the first step in the formation of mature lipoproteins.</text>
</comment>
<keyword evidence="5 7" id="KW-1133">Transmembrane helix</keyword>
<dbReference type="GO" id="GO:0005886">
    <property type="term" value="C:plasma membrane"/>
    <property type="evidence" value="ECO:0007669"/>
    <property type="project" value="UniProtKB-SubCell"/>
</dbReference>
<keyword evidence="8" id="KW-0449">Lipoprotein</keyword>
<feature type="transmembrane region" description="Helical" evidence="7">
    <location>
        <begin position="94"/>
        <end position="112"/>
    </location>
</feature>
<evidence type="ECO:0000256" key="6">
    <source>
        <dbReference type="ARBA" id="ARBA00023136"/>
    </source>
</evidence>
<comment type="catalytic activity">
    <reaction evidence="7">
        <text>L-cysteinyl-[prolipoprotein] + a 1,2-diacyl-sn-glycero-3-phospho-(1'-sn-glycerol) = an S-1,2-diacyl-sn-glyceryl-L-cysteinyl-[prolipoprotein] + sn-glycerol 1-phosphate + H(+)</text>
        <dbReference type="Rhea" id="RHEA:56712"/>
        <dbReference type="Rhea" id="RHEA-COMP:14679"/>
        <dbReference type="Rhea" id="RHEA-COMP:14680"/>
        <dbReference type="ChEBI" id="CHEBI:15378"/>
        <dbReference type="ChEBI" id="CHEBI:29950"/>
        <dbReference type="ChEBI" id="CHEBI:57685"/>
        <dbReference type="ChEBI" id="CHEBI:64716"/>
        <dbReference type="ChEBI" id="CHEBI:140658"/>
        <dbReference type="EC" id="2.5.1.145"/>
    </reaction>
</comment>
<feature type="transmembrane region" description="Helical" evidence="7">
    <location>
        <begin position="175"/>
        <end position="192"/>
    </location>
</feature>
<comment type="similarity">
    <text evidence="1 7">Belongs to the Lgt family.</text>
</comment>
<evidence type="ECO:0000256" key="4">
    <source>
        <dbReference type="ARBA" id="ARBA00022692"/>
    </source>
</evidence>
<feature type="binding site" evidence="7">
    <location>
        <position position="113"/>
    </location>
    <ligand>
        <name>a 1,2-diacyl-sn-glycero-3-phospho-(1'-sn-glycerol)</name>
        <dbReference type="ChEBI" id="CHEBI:64716"/>
    </ligand>
</feature>
<dbReference type="EC" id="2.5.1.145" evidence="7"/>
<comment type="caution">
    <text evidence="8">The sequence shown here is derived from an EMBL/GenBank/DDBJ whole genome shotgun (WGS) entry which is preliminary data.</text>
</comment>
<keyword evidence="2 7" id="KW-1003">Cell membrane</keyword>
<dbReference type="HAMAP" id="MF_01147">
    <property type="entry name" value="Lgt"/>
    <property type="match status" value="1"/>
</dbReference>